<gene>
    <name evidence="9" type="ORF">L0M99_01225</name>
</gene>
<dbReference type="Gene3D" id="1.10.3720.10">
    <property type="entry name" value="MetI-like"/>
    <property type="match status" value="1"/>
</dbReference>
<organism evidence="9 10">
    <name type="scientific">Varibaculum cambriense</name>
    <dbReference type="NCBI Taxonomy" id="184870"/>
    <lineage>
        <taxon>Bacteria</taxon>
        <taxon>Bacillati</taxon>
        <taxon>Actinomycetota</taxon>
        <taxon>Actinomycetes</taxon>
        <taxon>Actinomycetales</taxon>
        <taxon>Actinomycetaceae</taxon>
        <taxon>Varibaculum</taxon>
    </lineage>
</organism>
<dbReference type="GO" id="GO:0005886">
    <property type="term" value="C:plasma membrane"/>
    <property type="evidence" value="ECO:0007669"/>
    <property type="project" value="UniProtKB-SubCell"/>
</dbReference>
<reference evidence="9" key="1">
    <citation type="submission" date="2022-01" db="EMBL/GenBank/DDBJ databases">
        <title>Collection of gut derived symbiotic bacterial strains cultured from healthy donors.</title>
        <authorList>
            <person name="Lin H."/>
            <person name="Kohout C."/>
            <person name="Waligurski E."/>
            <person name="Pamer E.G."/>
        </authorList>
    </citation>
    <scope>NUCLEOTIDE SEQUENCE</scope>
    <source>
        <strain evidence="9">DFI.7.46</strain>
    </source>
</reference>
<comment type="similarity">
    <text evidence="7">Belongs to the binding-protein-dependent transport system permease family.</text>
</comment>
<evidence type="ECO:0000313" key="10">
    <source>
        <dbReference type="Proteomes" id="UP001200537"/>
    </source>
</evidence>
<dbReference type="PANTHER" id="PTHR30450">
    <property type="entry name" value="ABC TRANSPORTER PERMEASE"/>
    <property type="match status" value="1"/>
</dbReference>
<evidence type="ECO:0000256" key="6">
    <source>
        <dbReference type="ARBA" id="ARBA00023136"/>
    </source>
</evidence>
<evidence type="ECO:0000256" key="3">
    <source>
        <dbReference type="ARBA" id="ARBA00022475"/>
    </source>
</evidence>
<name>A0AAJ1BA23_9ACTO</name>
<evidence type="ECO:0000259" key="8">
    <source>
        <dbReference type="PROSITE" id="PS50928"/>
    </source>
</evidence>
<feature type="domain" description="ABC transmembrane type-1" evidence="8">
    <location>
        <begin position="38"/>
        <end position="232"/>
    </location>
</feature>
<dbReference type="GO" id="GO:0048473">
    <property type="term" value="P:D-methionine transmembrane transport"/>
    <property type="evidence" value="ECO:0007669"/>
    <property type="project" value="TreeGrafter"/>
</dbReference>
<keyword evidence="6 7" id="KW-0472">Membrane</keyword>
<dbReference type="Pfam" id="PF00528">
    <property type="entry name" value="BPD_transp_1"/>
    <property type="match status" value="1"/>
</dbReference>
<evidence type="ECO:0000256" key="1">
    <source>
        <dbReference type="ARBA" id="ARBA00004651"/>
    </source>
</evidence>
<dbReference type="EMBL" id="JAKNHJ010000002">
    <property type="protein sequence ID" value="MCG4617118.1"/>
    <property type="molecule type" value="Genomic_DNA"/>
</dbReference>
<dbReference type="SUPFAM" id="SSF161098">
    <property type="entry name" value="MetI-like"/>
    <property type="match status" value="1"/>
</dbReference>
<evidence type="ECO:0000256" key="4">
    <source>
        <dbReference type="ARBA" id="ARBA00022692"/>
    </source>
</evidence>
<dbReference type="AlphaFoldDB" id="A0AAJ1BA23"/>
<keyword evidence="4 7" id="KW-0812">Transmembrane</keyword>
<evidence type="ECO:0000256" key="7">
    <source>
        <dbReference type="RuleBase" id="RU363032"/>
    </source>
</evidence>
<evidence type="ECO:0000256" key="5">
    <source>
        <dbReference type="ARBA" id="ARBA00022989"/>
    </source>
</evidence>
<keyword evidence="3" id="KW-1003">Cell membrane</keyword>
<feature type="transmembrane region" description="Helical" evidence="7">
    <location>
        <begin position="213"/>
        <end position="236"/>
    </location>
</feature>
<comment type="subcellular location">
    <subcellularLocation>
        <location evidence="1 7">Cell membrane</location>
        <topology evidence="1 7">Multi-pass membrane protein</topology>
    </subcellularLocation>
</comment>
<sequence>MSLIATTSQVVTMMPLAADASGRWFSNPVITNNLLEATLETIYMSLWSGLFSILLGLPIGLLLVATAPAGLLSGTKVTRVLYAVLGFIVNVGRSLPFVILMISILPFTRLLVGTTLGWKAAVVPLTLAAAPFFARLVESNVQGVESGKLEAAKMAGASNWQIMMGVQVREALPALIQSVTVTLISLIGYGAMAGTLGTGGLGALAINYGYNQFMGDVMLIVVIDILLIVVIVQWLGDMLSRLVDHR</sequence>
<dbReference type="InterPro" id="IPR035906">
    <property type="entry name" value="MetI-like_sf"/>
</dbReference>
<dbReference type="InterPro" id="IPR000515">
    <property type="entry name" value="MetI-like"/>
</dbReference>
<evidence type="ECO:0000256" key="2">
    <source>
        <dbReference type="ARBA" id="ARBA00022448"/>
    </source>
</evidence>
<accession>A0AAJ1BA23</accession>
<feature type="transmembrane region" description="Helical" evidence="7">
    <location>
        <begin position="116"/>
        <end position="134"/>
    </location>
</feature>
<protein>
    <submittedName>
        <fullName evidence="9">ABC transporter permease</fullName>
    </submittedName>
</protein>
<dbReference type="PANTHER" id="PTHR30450:SF1">
    <property type="entry name" value="D-METHIONINE TRANSPORT SYSTEM PERMEASE PROTEIN METI-RELATED"/>
    <property type="match status" value="1"/>
</dbReference>
<feature type="transmembrane region" description="Helical" evidence="7">
    <location>
        <begin position="44"/>
        <end position="68"/>
    </location>
</feature>
<dbReference type="CDD" id="cd06261">
    <property type="entry name" value="TM_PBP2"/>
    <property type="match status" value="1"/>
</dbReference>
<feature type="transmembrane region" description="Helical" evidence="7">
    <location>
        <begin position="171"/>
        <end position="193"/>
    </location>
</feature>
<comment type="caution">
    <text evidence="9">The sequence shown here is derived from an EMBL/GenBank/DDBJ whole genome shotgun (WGS) entry which is preliminary data.</text>
</comment>
<proteinExistence type="inferred from homology"/>
<dbReference type="InterPro" id="IPR051322">
    <property type="entry name" value="AA_ABC_Transporter_Permease"/>
</dbReference>
<dbReference type="Proteomes" id="UP001200537">
    <property type="component" value="Unassembled WGS sequence"/>
</dbReference>
<evidence type="ECO:0000313" key="9">
    <source>
        <dbReference type="EMBL" id="MCG4617118.1"/>
    </source>
</evidence>
<dbReference type="RefSeq" id="WP_024059464.1">
    <property type="nucleotide sequence ID" value="NZ_CALUBP010000014.1"/>
</dbReference>
<keyword evidence="5 7" id="KW-1133">Transmembrane helix</keyword>
<keyword evidence="2 7" id="KW-0813">Transport</keyword>
<feature type="transmembrane region" description="Helical" evidence="7">
    <location>
        <begin position="80"/>
        <end position="104"/>
    </location>
</feature>
<dbReference type="PROSITE" id="PS50928">
    <property type="entry name" value="ABC_TM1"/>
    <property type="match status" value="1"/>
</dbReference>